<keyword evidence="6" id="KW-0418">Kinase</keyword>
<dbReference type="Proteomes" id="UP000472277">
    <property type="component" value="Chromosome 24"/>
</dbReference>
<proteinExistence type="inferred from homology"/>
<feature type="compositionally biased region" description="Polar residues" evidence="12">
    <location>
        <begin position="32"/>
        <end position="41"/>
    </location>
</feature>
<dbReference type="GO" id="GO:0004674">
    <property type="term" value="F:protein serine/threonine kinase activity"/>
    <property type="evidence" value="ECO:0007669"/>
    <property type="project" value="UniProtKB-KW"/>
</dbReference>
<dbReference type="SUPFAM" id="SSF56112">
    <property type="entry name" value="Protein kinase-like (PK-like)"/>
    <property type="match status" value="1"/>
</dbReference>
<organism evidence="14 15">
    <name type="scientific">Salmo trutta</name>
    <name type="common">Brown trout</name>
    <dbReference type="NCBI Taxonomy" id="8032"/>
    <lineage>
        <taxon>Eukaryota</taxon>
        <taxon>Metazoa</taxon>
        <taxon>Chordata</taxon>
        <taxon>Craniata</taxon>
        <taxon>Vertebrata</taxon>
        <taxon>Euteleostomi</taxon>
        <taxon>Actinopterygii</taxon>
        <taxon>Neopterygii</taxon>
        <taxon>Teleostei</taxon>
        <taxon>Protacanthopterygii</taxon>
        <taxon>Salmoniformes</taxon>
        <taxon>Salmonidae</taxon>
        <taxon>Salmoninae</taxon>
        <taxon>Salmo</taxon>
    </lineage>
</organism>
<dbReference type="InterPro" id="IPR000719">
    <property type="entry name" value="Prot_kinase_dom"/>
</dbReference>
<keyword evidence="7" id="KW-0067">ATP-binding</keyword>
<evidence type="ECO:0000256" key="6">
    <source>
        <dbReference type="ARBA" id="ARBA00022777"/>
    </source>
</evidence>
<comment type="catalytic activity">
    <reaction evidence="8">
        <text>L-threonyl-[protein] + ATP = O-phospho-L-threonyl-[protein] + ADP + H(+)</text>
        <dbReference type="Rhea" id="RHEA:46608"/>
        <dbReference type="Rhea" id="RHEA-COMP:11060"/>
        <dbReference type="Rhea" id="RHEA-COMP:11605"/>
        <dbReference type="ChEBI" id="CHEBI:15378"/>
        <dbReference type="ChEBI" id="CHEBI:30013"/>
        <dbReference type="ChEBI" id="CHEBI:30616"/>
        <dbReference type="ChEBI" id="CHEBI:61977"/>
        <dbReference type="ChEBI" id="CHEBI:456216"/>
        <dbReference type="EC" id="2.7.11.1"/>
    </reaction>
</comment>
<accession>A0A673XCF6</accession>
<name>A0A673XCF6_SALTR</name>
<feature type="region of interest" description="Disordered" evidence="12">
    <location>
        <begin position="17"/>
        <end position="88"/>
    </location>
</feature>
<evidence type="ECO:0000256" key="8">
    <source>
        <dbReference type="ARBA" id="ARBA00047899"/>
    </source>
</evidence>
<dbReference type="Pfam" id="PF00069">
    <property type="entry name" value="Pkinase"/>
    <property type="match status" value="1"/>
</dbReference>
<reference evidence="14" key="1">
    <citation type="submission" date="2025-08" db="UniProtKB">
        <authorList>
            <consortium name="Ensembl"/>
        </authorList>
    </citation>
    <scope>IDENTIFICATION</scope>
</reference>
<dbReference type="Gene3D" id="1.10.510.10">
    <property type="entry name" value="Transferase(Phosphotransferase) domain 1"/>
    <property type="match status" value="1"/>
</dbReference>
<evidence type="ECO:0000256" key="9">
    <source>
        <dbReference type="ARBA" id="ARBA00048679"/>
    </source>
</evidence>
<feature type="compositionally biased region" description="Basic and acidic residues" evidence="12">
    <location>
        <begin position="66"/>
        <end position="77"/>
    </location>
</feature>
<dbReference type="PANTHER" id="PTHR11584">
    <property type="entry name" value="SERINE/THREONINE PROTEIN KINASE"/>
    <property type="match status" value="1"/>
</dbReference>
<dbReference type="GeneTree" id="ENSGT00940000160383"/>
<evidence type="ECO:0000256" key="4">
    <source>
        <dbReference type="ARBA" id="ARBA00022679"/>
    </source>
</evidence>
<comment type="catalytic activity">
    <reaction evidence="9">
        <text>L-seryl-[protein] + ATP = O-phospho-L-seryl-[protein] + ADP + H(+)</text>
        <dbReference type="Rhea" id="RHEA:17989"/>
        <dbReference type="Rhea" id="RHEA-COMP:9863"/>
        <dbReference type="Rhea" id="RHEA-COMP:11604"/>
        <dbReference type="ChEBI" id="CHEBI:15378"/>
        <dbReference type="ChEBI" id="CHEBI:29999"/>
        <dbReference type="ChEBI" id="CHEBI:30616"/>
        <dbReference type="ChEBI" id="CHEBI:83421"/>
        <dbReference type="ChEBI" id="CHEBI:456216"/>
        <dbReference type="EC" id="2.7.11.1"/>
    </reaction>
</comment>
<feature type="domain" description="Protein kinase" evidence="13">
    <location>
        <begin position="108"/>
        <end position="377"/>
    </location>
</feature>
<dbReference type="PROSITE" id="PS50011">
    <property type="entry name" value="PROTEIN_KINASE_DOM"/>
    <property type="match status" value="1"/>
</dbReference>
<dbReference type="EC" id="2.7.11.1" evidence="2"/>
<keyword evidence="5" id="KW-0547">Nucleotide-binding</keyword>
<dbReference type="PROSITE" id="PS00108">
    <property type="entry name" value="PROTEIN_KINASE_ST"/>
    <property type="match status" value="1"/>
</dbReference>
<keyword evidence="4" id="KW-0808">Transferase</keyword>
<dbReference type="InterPro" id="IPR008271">
    <property type="entry name" value="Ser/Thr_kinase_AS"/>
</dbReference>
<evidence type="ECO:0000256" key="5">
    <source>
        <dbReference type="ARBA" id="ARBA00022741"/>
    </source>
</evidence>
<dbReference type="PANTHER" id="PTHR11584:SF369">
    <property type="entry name" value="MITOGEN-ACTIVATED PROTEIN KINASE KINASE KINASE 19-RELATED"/>
    <property type="match status" value="1"/>
</dbReference>
<evidence type="ECO:0000313" key="15">
    <source>
        <dbReference type="Proteomes" id="UP000472277"/>
    </source>
</evidence>
<dbReference type="InParanoid" id="A0A673XCF6"/>
<dbReference type="InterPro" id="IPR011009">
    <property type="entry name" value="Kinase-like_dom_sf"/>
</dbReference>
<evidence type="ECO:0000256" key="10">
    <source>
        <dbReference type="ARBA" id="ARBA00069016"/>
    </source>
</evidence>
<dbReference type="FunFam" id="1.10.510.10:FF:000331">
    <property type="entry name" value="Mitogen-activated protein kinase kinase kinase 19"/>
    <property type="match status" value="1"/>
</dbReference>
<dbReference type="GO" id="GO:0005524">
    <property type="term" value="F:ATP binding"/>
    <property type="evidence" value="ECO:0007669"/>
    <property type="project" value="UniProtKB-KW"/>
</dbReference>
<dbReference type="AlphaFoldDB" id="A0A673XCF6"/>
<evidence type="ECO:0000256" key="11">
    <source>
        <dbReference type="ARBA" id="ARBA00080573"/>
    </source>
</evidence>
<dbReference type="SMART" id="SM00220">
    <property type="entry name" value="S_TKc"/>
    <property type="match status" value="1"/>
</dbReference>
<evidence type="ECO:0000256" key="1">
    <source>
        <dbReference type="ARBA" id="ARBA00008874"/>
    </source>
</evidence>
<evidence type="ECO:0000259" key="13">
    <source>
        <dbReference type="PROSITE" id="PS50011"/>
    </source>
</evidence>
<keyword evidence="15" id="KW-1185">Reference proteome</keyword>
<protein>
    <recommendedName>
        <fullName evidence="10">Mitogen-activated protein kinase kinase kinase 19</fullName>
        <ecNumber evidence="2">2.7.11.1</ecNumber>
    </recommendedName>
    <alternativeName>
        <fullName evidence="11">SPS1/STE20-related protein kinase YSK4</fullName>
    </alternativeName>
</protein>
<evidence type="ECO:0000256" key="3">
    <source>
        <dbReference type="ARBA" id="ARBA00022527"/>
    </source>
</evidence>
<dbReference type="OMA" id="IEYMAGG"/>
<evidence type="ECO:0000256" key="12">
    <source>
        <dbReference type="SAM" id="MobiDB-lite"/>
    </source>
</evidence>
<comment type="similarity">
    <text evidence="1">Belongs to the protein kinase superfamily. STE Ser/Thr protein kinase family. STE20 subfamily.</text>
</comment>
<evidence type="ECO:0000256" key="2">
    <source>
        <dbReference type="ARBA" id="ARBA00012513"/>
    </source>
</evidence>
<keyword evidence="3" id="KW-0723">Serine/threonine-protein kinase</keyword>
<evidence type="ECO:0000256" key="7">
    <source>
        <dbReference type="ARBA" id="ARBA00022840"/>
    </source>
</evidence>
<evidence type="ECO:0000313" key="14">
    <source>
        <dbReference type="Ensembl" id="ENSSTUP00000021914.1"/>
    </source>
</evidence>
<dbReference type="Ensembl" id="ENSSTUT00000023017.1">
    <property type="protein sequence ID" value="ENSSTUP00000021914.1"/>
    <property type="gene ID" value="ENSSTUG00000009678.1"/>
</dbReference>
<reference evidence="14" key="2">
    <citation type="submission" date="2025-09" db="UniProtKB">
        <authorList>
            <consortium name="Ensembl"/>
        </authorList>
    </citation>
    <scope>IDENTIFICATION</scope>
</reference>
<feature type="compositionally biased region" description="Basic and acidic residues" evidence="12">
    <location>
        <begin position="42"/>
        <end position="52"/>
    </location>
</feature>
<sequence>MLSLSVIEEVLSMSSHAPNPLISHHRPRDKTSPSQTKTKLTSHSDPDDDHLHVLHNRGPMGNNMSENEKNKANHLDHSSTPSDCPVQPKINTWTSGSCDSRTVSPVFQKFLDDVGEGPLTDDLLRCLVFCGLTSQGQLIAVKQVALDASDLETADKEYNRLQEEVDLLKNLHHSNIVGFLGTSLRDHMVSIFMEYVPGGSITSVLHRFGPLPERVLALYTRQILEGVSYLHLNRVIHRDLKGNNVMLMPTGVVKLIDFGCARRLSCLTLTHSHSDLLKSVHGTPYWMAPEVINETGHGRKSDIWSVGCTVFEMATGKPPLSHMDKMAALFYIGARRGLMPSLPDRFSEDARDFVQVCLTNDQKQRPSAEQLLDHPFIPNNVILV</sequence>